<comment type="caution">
    <text evidence="1">The sequence shown here is derived from an EMBL/GenBank/DDBJ whole genome shotgun (WGS) entry which is preliminary data.</text>
</comment>
<dbReference type="Proteomes" id="UP000718564">
    <property type="component" value="Unassembled WGS sequence"/>
</dbReference>
<name>A0ABX1PFI6_9CYAN</name>
<dbReference type="EMBL" id="QMEB01000402">
    <property type="protein sequence ID" value="NMG23059.1"/>
    <property type="molecule type" value="Genomic_DNA"/>
</dbReference>
<dbReference type="RefSeq" id="WP_048871560.1">
    <property type="nucleotide sequence ID" value="NZ_CAWPJE010000444.1"/>
</dbReference>
<gene>
    <name evidence="1" type="ORF">DP116_28075</name>
</gene>
<sequence>MLEIIINKSVEIILGLLLEKFGEWLLNERNLKRLNHLLKKQILLLYFYWVLLKTPQESLPKQPQQHDIQISE</sequence>
<evidence type="ECO:0000313" key="1">
    <source>
        <dbReference type="EMBL" id="NMG23059.1"/>
    </source>
</evidence>
<reference evidence="1 2" key="1">
    <citation type="submission" date="2018-06" db="EMBL/GenBank/DDBJ databases">
        <title>Comparative genomics of Brasilonema spp. strains.</title>
        <authorList>
            <person name="Alvarenga D.O."/>
            <person name="Fiore M.F."/>
            <person name="Varani A.M."/>
        </authorList>
    </citation>
    <scope>NUCLEOTIDE SEQUENCE [LARGE SCALE GENOMIC DNA]</scope>
    <source>
        <strain evidence="1 2">SPC951</strain>
    </source>
</reference>
<organism evidence="1 2">
    <name type="scientific">Brasilonema bromeliae SPC951</name>
    <dbReference type="NCBI Taxonomy" id="385972"/>
    <lineage>
        <taxon>Bacteria</taxon>
        <taxon>Bacillati</taxon>
        <taxon>Cyanobacteriota</taxon>
        <taxon>Cyanophyceae</taxon>
        <taxon>Nostocales</taxon>
        <taxon>Scytonemataceae</taxon>
        <taxon>Brasilonema</taxon>
        <taxon>Bromeliae group (in: Brasilonema)</taxon>
    </lineage>
</organism>
<accession>A0ABX1PFI6</accession>
<proteinExistence type="predicted"/>
<protein>
    <submittedName>
        <fullName evidence="1">Uncharacterized protein</fullName>
    </submittedName>
</protein>
<keyword evidence="2" id="KW-1185">Reference proteome</keyword>
<evidence type="ECO:0000313" key="2">
    <source>
        <dbReference type="Proteomes" id="UP000718564"/>
    </source>
</evidence>